<keyword evidence="3" id="KW-0805">Transcription regulation</keyword>
<dbReference type="CDD" id="cd00009">
    <property type="entry name" value="AAA"/>
    <property type="match status" value="1"/>
</dbReference>
<protein>
    <submittedName>
        <fullName evidence="8">Sigma 54-interacting transcriptional regulator</fullName>
    </submittedName>
</protein>
<evidence type="ECO:0000313" key="8">
    <source>
        <dbReference type="EMBL" id="MCY1078154.1"/>
    </source>
</evidence>
<dbReference type="EMBL" id="JAPNKA010000001">
    <property type="protein sequence ID" value="MCY1078154.1"/>
    <property type="molecule type" value="Genomic_DNA"/>
</dbReference>
<dbReference type="SUPFAM" id="SSF52540">
    <property type="entry name" value="P-loop containing nucleoside triphosphate hydrolases"/>
    <property type="match status" value="1"/>
</dbReference>
<dbReference type="InterPro" id="IPR008984">
    <property type="entry name" value="SMAD_FHA_dom_sf"/>
</dbReference>
<dbReference type="SMART" id="SM00240">
    <property type="entry name" value="FHA"/>
    <property type="match status" value="1"/>
</dbReference>
<comment type="caution">
    <text evidence="8">The sequence shown here is derived from an EMBL/GenBank/DDBJ whole genome shotgun (WGS) entry which is preliminary data.</text>
</comment>
<dbReference type="PANTHER" id="PTHR32071:SF57">
    <property type="entry name" value="C4-DICARBOXYLATE TRANSPORT TRANSCRIPTIONAL REGULATORY PROTEIN DCTD"/>
    <property type="match status" value="1"/>
</dbReference>
<dbReference type="InterPro" id="IPR029016">
    <property type="entry name" value="GAF-like_dom_sf"/>
</dbReference>
<dbReference type="CDD" id="cd00060">
    <property type="entry name" value="FHA"/>
    <property type="match status" value="1"/>
</dbReference>
<feature type="domain" description="FHA" evidence="6">
    <location>
        <begin position="24"/>
        <end position="73"/>
    </location>
</feature>
<dbReference type="InterPro" id="IPR009057">
    <property type="entry name" value="Homeodomain-like_sf"/>
</dbReference>
<evidence type="ECO:0000256" key="2">
    <source>
        <dbReference type="ARBA" id="ARBA00022840"/>
    </source>
</evidence>
<keyword evidence="1" id="KW-0547">Nucleotide-binding</keyword>
<evidence type="ECO:0000256" key="1">
    <source>
        <dbReference type="ARBA" id="ARBA00022741"/>
    </source>
</evidence>
<feature type="domain" description="Sigma-54 factor interaction" evidence="7">
    <location>
        <begin position="327"/>
        <end position="556"/>
    </location>
</feature>
<dbReference type="InterPro" id="IPR025943">
    <property type="entry name" value="Sigma_54_int_dom_ATP-bd_2"/>
</dbReference>
<dbReference type="InterPro" id="IPR003018">
    <property type="entry name" value="GAF"/>
</dbReference>
<keyword evidence="2" id="KW-0067">ATP-binding</keyword>
<evidence type="ECO:0000259" key="6">
    <source>
        <dbReference type="PROSITE" id="PS50006"/>
    </source>
</evidence>
<dbReference type="Pfam" id="PF01590">
    <property type="entry name" value="GAF"/>
    <property type="match status" value="1"/>
</dbReference>
<name>A0ABT4AA67_9BACT</name>
<evidence type="ECO:0000256" key="3">
    <source>
        <dbReference type="ARBA" id="ARBA00023015"/>
    </source>
</evidence>
<dbReference type="PROSITE" id="PS50045">
    <property type="entry name" value="SIGMA54_INTERACT_4"/>
    <property type="match status" value="1"/>
</dbReference>
<gene>
    <name evidence="8" type="ORF">OV287_27125</name>
</gene>
<dbReference type="InterPro" id="IPR027417">
    <property type="entry name" value="P-loop_NTPase"/>
</dbReference>
<dbReference type="InterPro" id="IPR000253">
    <property type="entry name" value="FHA_dom"/>
</dbReference>
<dbReference type="InterPro" id="IPR002078">
    <property type="entry name" value="Sigma_54_int"/>
</dbReference>
<reference evidence="8 9" key="1">
    <citation type="submission" date="2022-11" db="EMBL/GenBank/DDBJ databases">
        <title>Minimal conservation of predation-associated metabolite biosynthetic gene clusters underscores biosynthetic potential of Myxococcota including descriptions for ten novel species: Archangium lansinium sp. nov., Myxococcus landrumus sp. nov., Nannocystis bai.</title>
        <authorList>
            <person name="Ahearne A."/>
            <person name="Stevens C."/>
            <person name="Phillips K."/>
        </authorList>
    </citation>
    <scope>NUCLEOTIDE SEQUENCE [LARGE SCALE GENOMIC DNA]</scope>
    <source>
        <strain evidence="8 9">MIWBW</strain>
    </source>
</reference>
<dbReference type="PANTHER" id="PTHR32071">
    <property type="entry name" value="TRANSCRIPTIONAL REGULATORY PROTEIN"/>
    <property type="match status" value="1"/>
</dbReference>
<evidence type="ECO:0000256" key="4">
    <source>
        <dbReference type="ARBA" id="ARBA00023125"/>
    </source>
</evidence>
<dbReference type="SMART" id="SM00382">
    <property type="entry name" value="AAA"/>
    <property type="match status" value="1"/>
</dbReference>
<dbReference type="PROSITE" id="PS00676">
    <property type="entry name" value="SIGMA54_INTERACT_2"/>
    <property type="match status" value="1"/>
</dbReference>
<keyword evidence="4" id="KW-0238">DNA-binding</keyword>
<sequence length="642" mass="69844">MTPRLIALSGSHRGSTWELGLEPLVLGRQSDCQVRLTDPVVSRRHCELLTEGGHWVLRDLDSRHGTFVNGVPTRVRQLEHTDVLQVGDSSFLFLCDNVPAPTVGRGASPPDAASWSTVQRRPEDVLYLQPRKLQAALAGSVGPGPGRIASDLQALLELSTAVHELQQVERLAARVLDLLLAVLPAERASVLLCEPGSRETVAVASHDRRGGGGMSIPVSTTLVSRVLQGQEGCLYTDVAVDGGLREAESLREAAVRSVLCAPLPGREGPLGLLYFDTSSGHAFTEHHLELLTAAAVISAHGLANAQHLARLERENQRLQGASLEHGVVGESAAMQRLFRFISRAAPVDSTVLLRGESGTGKEVAARALHKASPRANAPFVAINCATLSETLLESELFGHEKGAFTGAVARKEGKLELAHGGTLFLDEVGEIPPSLQARLLRVLQEREFERVGGTRPLQVDVRLITATNRDLEAAMREGHFREDFFYRLNVISFTLPSLRERREDIPLLARHFARLHGERLRRRAVSLSPEALRALESYDWPGNVRQLGNVIERAVVLGADELIQPEDLPDEVLEGGGAAPSDFQATVTSSKKKSILDAMEKARGDYRETAALLGIHVNSLHRLIRNLGLKPHLPRASPSHRD</sequence>
<dbReference type="Pfam" id="PF25601">
    <property type="entry name" value="AAA_lid_14"/>
    <property type="match status" value="1"/>
</dbReference>
<evidence type="ECO:0000256" key="5">
    <source>
        <dbReference type="ARBA" id="ARBA00023163"/>
    </source>
</evidence>
<dbReference type="RefSeq" id="WP_267536946.1">
    <property type="nucleotide sequence ID" value="NZ_JAPNKA010000001.1"/>
</dbReference>
<dbReference type="InterPro" id="IPR058031">
    <property type="entry name" value="AAA_lid_NorR"/>
</dbReference>
<accession>A0ABT4AA67</accession>
<organism evidence="8 9">
    <name type="scientific">Archangium lansingense</name>
    <dbReference type="NCBI Taxonomy" id="2995310"/>
    <lineage>
        <taxon>Bacteria</taxon>
        <taxon>Pseudomonadati</taxon>
        <taxon>Myxococcota</taxon>
        <taxon>Myxococcia</taxon>
        <taxon>Myxococcales</taxon>
        <taxon>Cystobacterineae</taxon>
        <taxon>Archangiaceae</taxon>
        <taxon>Archangium</taxon>
    </lineage>
</organism>
<dbReference type="PROSITE" id="PS50006">
    <property type="entry name" value="FHA_DOMAIN"/>
    <property type="match status" value="1"/>
</dbReference>
<dbReference type="PROSITE" id="PS00688">
    <property type="entry name" value="SIGMA54_INTERACT_3"/>
    <property type="match status" value="1"/>
</dbReference>
<dbReference type="Gene3D" id="3.30.450.40">
    <property type="match status" value="1"/>
</dbReference>
<keyword evidence="5" id="KW-0804">Transcription</keyword>
<evidence type="ECO:0000259" key="7">
    <source>
        <dbReference type="PROSITE" id="PS50045"/>
    </source>
</evidence>
<dbReference type="SUPFAM" id="SSF55781">
    <property type="entry name" value="GAF domain-like"/>
    <property type="match status" value="1"/>
</dbReference>
<dbReference type="Proteomes" id="UP001207654">
    <property type="component" value="Unassembled WGS sequence"/>
</dbReference>
<dbReference type="SUPFAM" id="SSF46689">
    <property type="entry name" value="Homeodomain-like"/>
    <property type="match status" value="1"/>
</dbReference>
<dbReference type="Pfam" id="PF00498">
    <property type="entry name" value="FHA"/>
    <property type="match status" value="1"/>
</dbReference>
<dbReference type="Gene3D" id="2.60.200.20">
    <property type="match status" value="1"/>
</dbReference>
<dbReference type="Gene3D" id="3.40.50.300">
    <property type="entry name" value="P-loop containing nucleotide triphosphate hydrolases"/>
    <property type="match status" value="1"/>
</dbReference>
<dbReference type="Pfam" id="PF00158">
    <property type="entry name" value="Sigma54_activat"/>
    <property type="match status" value="1"/>
</dbReference>
<evidence type="ECO:0000313" key="9">
    <source>
        <dbReference type="Proteomes" id="UP001207654"/>
    </source>
</evidence>
<dbReference type="Gene3D" id="1.10.10.60">
    <property type="entry name" value="Homeodomain-like"/>
    <property type="match status" value="1"/>
</dbReference>
<keyword evidence="9" id="KW-1185">Reference proteome</keyword>
<proteinExistence type="predicted"/>
<dbReference type="SUPFAM" id="SSF49879">
    <property type="entry name" value="SMAD/FHA domain"/>
    <property type="match status" value="1"/>
</dbReference>
<dbReference type="InterPro" id="IPR025944">
    <property type="entry name" value="Sigma_54_int_dom_CS"/>
</dbReference>
<dbReference type="InterPro" id="IPR003593">
    <property type="entry name" value="AAA+_ATPase"/>
</dbReference>
<dbReference type="SMART" id="SM00065">
    <property type="entry name" value="GAF"/>
    <property type="match status" value="1"/>
</dbReference>
<dbReference type="Gene3D" id="1.10.8.60">
    <property type="match status" value="1"/>
</dbReference>